<name>A0A917A412_9HYPH</name>
<sequence length="217" mass="24618">MGGMGSGRSGGRPTVQSGLTLDVSKLLRDRCFQPGRSTKGRLQWTYSHSDASLAQMAYVSVMGEERGRAILFYSTTDYWTGEPRNVECAVDLDTTSQPFGGRRWWFRCPQTGRRVRKLHMPAGSLRFASRQAHRLAYPSQRQSPRDRATNRAFRLRHRLGDYEGGVGDPLPKPKWMRWATYEREVERVYEADAICDAYLAGLVERFLGARLGANHAD</sequence>
<reference evidence="1" key="1">
    <citation type="journal article" date="2014" name="Int. J. Syst. Evol. Microbiol.">
        <title>Complete genome sequence of Corynebacterium casei LMG S-19264T (=DSM 44701T), isolated from a smear-ripened cheese.</title>
        <authorList>
            <consortium name="US DOE Joint Genome Institute (JGI-PGF)"/>
            <person name="Walter F."/>
            <person name="Albersmeier A."/>
            <person name="Kalinowski J."/>
            <person name="Ruckert C."/>
        </authorList>
    </citation>
    <scope>NUCLEOTIDE SEQUENCE</scope>
    <source>
        <strain evidence="1">CGMCC 1.15367</strain>
    </source>
</reference>
<evidence type="ECO:0000313" key="2">
    <source>
        <dbReference type="Proteomes" id="UP000644699"/>
    </source>
</evidence>
<evidence type="ECO:0000313" key="1">
    <source>
        <dbReference type="EMBL" id="GGE24800.1"/>
    </source>
</evidence>
<keyword evidence="2" id="KW-1185">Reference proteome</keyword>
<reference evidence="1" key="2">
    <citation type="submission" date="2020-09" db="EMBL/GenBank/DDBJ databases">
        <authorList>
            <person name="Sun Q."/>
            <person name="Zhou Y."/>
        </authorList>
    </citation>
    <scope>NUCLEOTIDE SEQUENCE</scope>
    <source>
        <strain evidence="1">CGMCC 1.15367</strain>
    </source>
</reference>
<dbReference type="AlphaFoldDB" id="A0A917A412"/>
<proteinExistence type="predicted"/>
<accession>A0A917A412</accession>
<organism evidence="1 2">
    <name type="scientific">Aureimonas endophytica</name>
    <dbReference type="NCBI Taxonomy" id="2027858"/>
    <lineage>
        <taxon>Bacteria</taxon>
        <taxon>Pseudomonadati</taxon>
        <taxon>Pseudomonadota</taxon>
        <taxon>Alphaproteobacteria</taxon>
        <taxon>Hyphomicrobiales</taxon>
        <taxon>Aurantimonadaceae</taxon>
        <taxon>Aureimonas</taxon>
    </lineage>
</organism>
<gene>
    <name evidence="1" type="ORF">GCM10011390_50270</name>
</gene>
<dbReference type="EMBL" id="BMIQ01000015">
    <property type="protein sequence ID" value="GGE24800.1"/>
    <property type="molecule type" value="Genomic_DNA"/>
</dbReference>
<dbReference type="Proteomes" id="UP000644699">
    <property type="component" value="Unassembled WGS sequence"/>
</dbReference>
<comment type="caution">
    <text evidence="1">The sequence shown here is derived from an EMBL/GenBank/DDBJ whole genome shotgun (WGS) entry which is preliminary data.</text>
</comment>
<protein>
    <submittedName>
        <fullName evidence="1">Uncharacterized protein</fullName>
    </submittedName>
</protein>